<keyword evidence="1" id="KW-1133">Transmembrane helix</keyword>
<keyword evidence="5" id="KW-1185">Reference proteome</keyword>
<comment type="caution">
    <text evidence="4">The sequence shown here is derived from an EMBL/GenBank/DDBJ whole genome shotgun (WGS) entry which is preliminary data.</text>
</comment>
<feature type="transmembrane region" description="Helical" evidence="1">
    <location>
        <begin position="83"/>
        <end position="101"/>
    </location>
</feature>
<feature type="transmembrane region" description="Helical" evidence="1">
    <location>
        <begin position="107"/>
        <end position="123"/>
    </location>
</feature>
<evidence type="ECO:0000256" key="1">
    <source>
        <dbReference type="SAM" id="Phobius"/>
    </source>
</evidence>
<feature type="transmembrane region" description="Helical" evidence="1">
    <location>
        <begin position="201"/>
        <end position="221"/>
    </location>
</feature>
<dbReference type="EC" id="2.4.-.-" evidence="4"/>
<evidence type="ECO:0000313" key="6">
    <source>
        <dbReference type="Proteomes" id="UP001168478"/>
    </source>
</evidence>
<keyword evidence="1" id="KW-0812">Transmembrane</keyword>
<gene>
    <name evidence="3" type="ORF">QVN81_09155</name>
    <name evidence="4" type="ORF">QVN84_05935</name>
</gene>
<feature type="transmembrane region" description="Helical" evidence="1">
    <location>
        <begin position="392"/>
        <end position="410"/>
    </location>
</feature>
<dbReference type="EMBL" id="JAUEIE010000009">
    <property type="protein sequence ID" value="MDN0023184.1"/>
    <property type="molecule type" value="Genomic_DNA"/>
</dbReference>
<feature type="transmembrane region" description="Helical" evidence="1">
    <location>
        <begin position="312"/>
        <end position="328"/>
    </location>
</feature>
<dbReference type="AlphaFoldDB" id="A0AAW7JGY2"/>
<organism evidence="4 6">
    <name type="scientific">Leyella lascolaii</name>
    <dbReference type="NCBI Taxonomy" id="1776379"/>
    <lineage>
        <taxon>Bacteria</taxon>
        <taxon>Pseudomonadati</taxon>
        <taxon>Bacteroidota</taxon>
        <taxon>Bacteroidia</taxon>
        <taxon>Bacteroidales</taxon>
        <taxon>Prevotellaceae</taxon>
        <taxon>Leyella</taxon>
    </lineage>
</organism>
<dbReference type="GO" id="GO:0016757">
    <property type="term" value="F:glycosyltransferase activity"/>
    <property type="evidence" value="ECO:0007669"/>
    <property type="project" value="UniProtKB-KW"/>
</dbReference>
<feature type="transmembrane region" description="Helical" evidence="1">
    <location>
        <begin position="263"/>
        <end position="283"/>
    </location>
</feature>
<feature type="domain" description="Glycosyltransferase RgtA/B/C/D-like" evidence="2">
    <location>
        <begin position="77"/>
        <end position="206"/>
    </location>
</feature>
<name>A0AAW7JGY2_9BACT</name>
<evidence type="ECO:0000313" key="4">
    <source>
        <dbReference type="EMBL" id="MDN0025059.1"/>
    </source>
</evidence>
<keyword evidence="4" id="KW-0328">Glycosyltransferase</keyword>
<evidence type="ECO:0000313" key="3">
    <source>
        <dbReference type="EMBL" id="MDN0023184.1"/>
    </source>
</evidence>
<feature type="transmembrane region" description="Helical" evidence="1">
    <location>
        <begin position="335"/>
        <end position="352"/>
    </location>
</feature>
<keyword evidence="1" id="KW-0472">Membrane</keyword>
<feature type="transmembrane region" description="Helical" evidence="1">
    <location>
        <begin position="168"/>
        <end position="189"/>
    </location>
</feature>
<dbReference type="Proteomes" id="UP001168478">
    <property type="component" value="Unassembled WGS sequence"/>
</dbReference>
<proteinExistence type="predicted"/>
<accession>A0AAW7JGY2</accession>
<dbReference type="InterPro" id="IPR038731">
    <property type="entry name" value="RgtA/B/C-like"/>
</dbReference>
<evidence type="ECO:0000313" key="5">
    <source>
        <dbReference type="Proteomes" id="UP001167831"/>
    </source>
</evidence>
<feature type="transmembrane region" description="Helical" evidence="1">
    <location>
        <begin position="12"/>
        <end position="32"/>
    </location>
</feature>
<reference evidence="4" key="2">
    <citation type="submission" date="2023-08" db="EMBL/GenBank/DDBJ databases">
        <title>Identification and characterization of horizontal gene transfer across gut microbiota members of farm animals based on homology search.</title>
        <authorList>
            <person name="Schwarzerova J."/>
            <person name="Nykrynova M."/>
            <person name="Jureckova K."/>
            <person name="Cejkova D."/>
            <person name="Rychlik I."/>
        </authorList>
    </citation>
    <scope>NUCLEOTIDE SEQUENCE</scope>
    <source>
        <strain evidence="4">ET15</strain>
        <strain evidence="3">ET37</strain>
    </source>
</reference>
<protein>
    <submittedName>
        <fullName evidence="4">Glycosyltransferase family 39 protein</fullName>
        <ecNumber evidence="4">2.4.-.-</ecNumber>
    </submittedName>
</protein>
<reference evidence="4" key="1">
    <citation type="submission" date="2023-06" db="EMBL/GenBank/DDBJ databases">
        <authorList>
            <person name="Zeman M."/>
            <person name="Kubasova T."/>
            <person name="Jahodarova E."/>
            <person name="Nykrynova M."/>
            <person name="Rychlik I."/>
        </authorList>
    </citation>
    <scope>NUCLEOTIDE SEQUENCE</scope>
    <source>
        <strain evidence="4">ET15</strain>
        <strain evidence="3">ET37</strain>
    </source>
</reference>
<dbReference type="Pfam" id="PF13231">
    <property type="entry name" value="PMT_2"/>
    <property type="match status" value="1"/>
</dbReference>
<keyword evidence="4" id="KW-0808">Transferase</keyword>
<dbReference type="EMBL" id="JAUEIF010000004">
    <property type="protein sequence ID" value="MDN0025059.1"/>
    <property type="molecule type" value="Genomic_DNA"/>
</dbReference>
<dbReference type="Proteomes" id="UP001167831">
    <property type="component" value="Unassembled WGS sequence"/>
</dbReference>
<sequence>MHNLRTSGSAYPFILYILFVTVYLGAQMFQGFSWLDIGFYMSGYQHFTDEPYVSYFLGQWLLSFQLTSWLCKAFSIDSYLGLRVLHLIFVVLSQTVIYLYLRRYIRGGIIISGMLLATLAHFGSYTEINYNDYSAGLLTLAVMAYHHGFARDRLTSIFLSGVFVGTAFYFRIVNITFIGIPFLAWLISYKYDTKLKTRHQFAAFFTGTAAACAAVTISLYATGMLDVFNMTVRDILTRSHDPQDPHGAKAIIISIYELYQGQIQGFSVIALLIFLIALCRFRLSGMKRDIATAFLSLLIIPNIYLWESPSNITVGICLAASAFLFVRPETEGGKASLYLLSMFIPLVLPIGSNAGPDFYGKDMCFMTLPAALGVICEGAGKLKSAYQKPAYTALRTGYAFICIAMIYTNMCRPMMEESTRMRCRFTIDSPLTRHLYTSEENARLNNYIIHNVKPHVPDNSHMICNFSIPVISLLGCKPYAVYSTVFTSDTMNRRYIDTAYRHSGRLPYLLIDKEKTNDKDRYVEECLYSIKPYRTIWTDGRFVLKEPAVRTH</sequence>
<evidence type="ECO:0000259" key="2">
    <source>
        <dbReference type="Pfam" id="PF13231"/>
    </source>
</evidence>